<evidence type="ECO:0000259" key="1">
    <source>
        <dbReference type="Pfam" id="PF12728"/>
    </source>
</evidence>
<evidence type="ECO:0000313" key="3">
    <source>
        <dbReference type="Proteomes" id="UP000525389"/>
    </source>
</evidence>
<feature type="domain" description="Helix-turn-helix" evidence="1">
    <location>
        <begin position="72"/>
        <end position="121"/>
    </location>
</feature>
<dbReference type="Proteomes" id="UP000525389">
    <property type="component" value="Unassembled WGS sequence"/>
</dbReference>
<evidence type="ECO:0000313" key="2">
    <source>
        <dbReference type="EMBL" id="MBB5235553.1"/>
    </source>
</evidence>
<reference evidence="2 3" key="1">
    <citation type="submission" date="2020-08" db="EMBL/GenBank/DDBJ databases">
        <title>Genomic Encyclopedia of Type Strains, Phase IV (KMG-IV): sequencing the most valuable type-strain genomes for metagenomic binning, comparative biology and taxonomic classification.</title>
        <authorList>
            <person name="Goeker M."/>
        </authorList>
    </citation>
    <scope>NUCLEOTIDE SEQUENCE [LARGE SCALE GENOMIC DNA]</scope>
    <source>
        <strain evidence="2 3">DSM 101791</strain>
    </source>
</reference>
<dbReference type="InterPro" id="IPR010093">
    <property type="entry name" value="SinI_DNA-bd"/>
</dbReference>
<dbReference type="Pfam" id="PF12728">
    <property type="entry name" value="HTH_17"/>
    <property type="match status" value="1"/>
</dbReference>
<comment type="caution">
    <text evidence="2">The sequence shown here is derived from an EMBL/GenBank/DDBJ whole genome shotgun (WGS) entry which is preliminary data.</text>
</comment>
<dbReference type="EMBL" id="JACHFN010000013">
    <property type="protein sequence ID" value="MBB5235553.1"/>
    <property type="molecule type" value="Genomic_DNA"/>
</dbReference>
<dbReference type="InterPro" id="IPR041657">
    <property type="entry name" value="HTH_17"/>
</dbReference>
<dbReference type="GO" id="GO:0003677">
    <property type="term" value="F:DNA binding"/>
    <property type="evidence" value="ECO:0007669"/>
    <property type="project" value="InterPro"/>
</dbReference>
<proteinExistence type="predicted"/>
<sequence>MIASYLPDQQEQAQLMALVQALGEQDGTLELRIRGQAGGLAVSPTLARLLQEAAQELARGHAVTLIPTEQHLSTHEAARLLDVSRPFLIARLLDTGKLPHHRVGSHRRIALSDLLAYQAEQERRQALADELTAEAQQMGLY</sequence>
<name>A0A7W8GHU7_9DEIO</name>
<dbReference type="RefSeq" id="WP_246363392.1">
    <property type="nucleotide sequence ID" value="NZ_JACHFN010000013.1"/>
</dbReference>
<keyword evidence="3" id="KW-1185">Reference proteome</keyword>
<dbReference type="NCBIfam" id="TIGR01764">
    <property type="entry name" value="excise"/>
    <property type="match status" value="1"/>
</dbReference>
<gene>
    <name evidence="2" type="ORF">HNQ09_003010</name>
</gene>
<organism evidence="2 3">
    <name type="scientific">Deinococcus budaensis</name>
    <dbReference type="NCBI Taxonomy" id="1665626"/>
    <lineage>
        <taxon>Bacteria</taxon>
        <taxon>Thermotogati</taxon>
        <taxon>Deinococcota</taxon>
        <taxon>Deinococci</taxon>
        <taxon>Deinococcales</taxon>
        <taxon>Deinococcaceae</taxon>
        <taxon>Deinococcus</taxon>
    </lineage>
</organism>
<dbReference type="AlphaFoldDB" id="A0A7W8GHU7"/>
<protein>
    <submittedName>
        <fullName evidence="2">Excisionase family DNA binding protein</fullName>
    </submittedName>
</protein>
<accession>A0A7W8GHU7</accession>